<evidence type="ECO:0000259" key="2">
    <source>
        <dbReference type="Pfam" id="PF26133"/>
    </source>
</evidence>
<evidence type="ECO:0000313" key="3">
    <source>
        <dbReference type="EMBL" id="GEU93651.1"/>
    </source>
</evidence>
<protein>
    <recommendedName>
        <fullName evidence="2">DUF8039 domain-containing protein</fullName>
    </recommendedName>
</protein>
<organism evidence="3">
    <name type="scientific">Tanacetum cinerariifolium</name>
    <name type="common">Dalmatian daisy</name>
    <name type="synonym">Chrysanthemum cinerariifolium</name>
    <dbReference type="NCBI Taxonomy" id="118510"/>
    <lineage>
        <taxon>Eukaryota</taxon>
        <taxon>Viridiplantae</taxon>
        <taxon>Streptophyta</taxon>
        <taxon>Embryophyta</taxon>
        <taxon>Tracheophyta</taxon>
        <taxon>Spermatophyta</taxon>
        <taxon>Magnoliopsida</taxon>
        <taxon>eudicotyledons</taxon>
        <taxon>Gunneridae</taxon>
        <taxon>Pentapetalae</taxon>
        <taxon>asterids</taxon>
        <taxon>campanulids</taxon>
        <taxon>Asterales</taxon>
        <taxon>Asteraceae</taxon>
        <taxon>Asteroideae</taxon>
        <taxon>Anthemideae</taxon>
        <taxon>Anthemidinae</taxon>
        <taxon>Tanacetum</taxon>
    </lineage>
</organism>
<name>A0A6L2P5D6_TANCI</name>
<dbReference type="PANTHER" id="PTHR33018:SF34">
    <property type="entry name" value="OS02G0472350 PROTEIN"/>
    <property type="match status" value="1"/>
</dbReference>
<sequence length="528" mass="59937">MAARGGRNNLVARRVIDDLIDISRERSPLKYLKIFIKQQITDHCRFITSMRDEIRTSTNLISQLNALIAKLEAYGDYEEVFDLVMELQDDGHDEQDKVANFNRLIAIAEEKIHGKEIDLEMLEAEGNDAIDDQDPLVNYDIDNENDDLRYQSEEYFDEVQKDDENNHSNGNVVKRGITRKLVMNRLGQLLRNFKRKLRQTYILPDQNTLSKLNEVPAKYSAILKAEEWVNFVKYMATEEYKVKSAVAKMVRSKSVYQHTMGRGGYALMKEKMKETKEKIKEGTLNVDHGTDAMTVVLGKEKGGYARRVGSRVTYKSADEEGETTVVGCENDTSIQKSNGLTTLEKEMETNISNKTSPCETVKSVGSKKMTRSIRKDSSRQDSQSQENVSPLLVLPQAIKCKLWHFKKSTIIALGTIYKTDGKQMLHNKELPKDCYKVSIDTSLVDAACIPDVGNNGFKIVKDAIGGFFAWPKDQVVFEPKATPPSTIQMNAVNKTAPKLQTRRKNVYISSDAMQRQAKKKSLQKSLNY</sequence>
<dbReference type="EMBL" id="BKCJ010010900">
    <property type="protein sequence ID" value="GEU93651.1"/>
    <property type="molecule type" value="Genomic_DNA"/>
</dbReference>
<dbReference type="InterPro" id="IPR058352">
    <property type="entry name" value="DUF8039"/>
</dbReference>
<evidence type="ECO:0000256" key="1">
    <source>
        <dbReference type="SAM" id="MobiDB-lite"/>
    </source>
</evidence>
<dbReference type="PANTHER" id="PTHR33018">
    <property type="entry name" value="OS10G0338966 PROTEIN-RELATED"/>
    <property type="match status" value="1"/>
</dbReference>
<reference evidence="3" key="1">
    <citation type="journal article" date="2019" name="Sci. Rep.">
        <title>Draft genome of Tanacetum cinerariifolium, the natural source of mosquito coil.</title>
        <authorList>
            <person name="Yamashiro T."/>
            <person name="Shiraishi A."/>
            <person name="Satake H."/>
            <person name="Nakayama K."/>
        </authorList>
    </citation>
    <scope>NUCLEOTIDE SEQUENCE</scope>
</reference>
<comment type="caution">
    <text evidence="3">The sequence shown here is derived from an EMBL/GenBank/DDBJ whole genome shotgun (WGS) entry which is preliminary data.</text>
</comment>
<feature type="region of interest" description="Disordered" evidence="1">
    <location>
        <begin position="352"/>
        <end position="387"/>
    </location>
</feature>
<feature type="domain" description="DUF8039" evidence="2">
    <location>
        <begin position="394"/>
        <end position="477"/>
    </location>
</feature>
<gene>
    <name evidence="3" type="ORF">Tci_065629</name>
</gene>
<dbReference type="AlphaFoldDB" id="A0A6L2P5D6"/>
<dbReference type="Pfam" id="PF26133">
    <property type="entry name" value="DUF8039"/>
    <property type="match status" value="1"/>
</dbReference>
<proteinExistence type="predicted"/>
<accession>A0A6L2P5D6</accession>